<comment type="function">
    <text evidence="3">Part of a sulfur-relay system required for 2-thiolation of 5-methylaminomethyl-2-thiouridine (mnm(5)s(2)U) at tRNA wobble positions. Could accept sulfur from TusD.</text>
</comment>
<dbReference type="GO" id="GO:0016740">
    <property type="term" value="F:transferase activity"/>
    <property type="evidence" value="ECO:0007669"/>
    <property type="project" value="UniProtKB-KW"/>
</dbReference>
<dbReference type="PATRIC" id="fig|1265350.3.peg.457"/>
<keyword evidence="5 7" id="KW-0808">Transferase</keyword>
<sequence>MLLIRNTKNYLNYEIVEKDSEGYLKNNQDWNIYLAEEIAKKENITLTDNHWEIIYFIRKFYFAYNIAPSMRMLINGIQKELGKKIYSIYLFKLFPKGPAKQASKIAGIPKPSKCL</sequence>
<dbReference type="PANTHER" id="PTHR37010:SF1">
    <property type="entry name" value="SULFURTRANSFERASE TUSE"/>
    <property type="match status" value="1"/>
</dbReference>
<dbReference type="GO" id="GO:0097163">
    <property type="term" value="F:sulfur carrier activity"/>
    <property type="evidence" value="ECO:0007669"/>
    <property type="project" value="TreeGrafter"/>
</dbReference>
<dbReference type="Proteomes" id="UP000066321">
    <property type="component" value="Chromosome"/>
</dbReference>
<dbReference type="EC" id="2.8.1.-" evidence="5"/>
<dbReference type="PIRSF" id="PIRSF006223">
    <property type="entry name" value="DsrC_TusE"/>
    <property type="match status" value="1"/>
</dbReference>
<comment type="similarity">
    <text evidence="5">Belongs to the dsrC/tusE family.</text>
</comment>
<evidence type="ECO:0000313" key="7">
    <source>
        <dbReference type="EMBL" id="ALD15394.1"/>
    </source>
</evidence>
<dbReference type="AlphaFoldDB" id="A0A0M4HGC7"/>
<reference evidence="7 8" key="1">
    <citation type="journal article" date="2015" name="J Genomics">
        <title>Whole Genome Sequence of the Soybean Aphid Endosymbiont Buchnera aphidicola and Genetic Differentiation among Biotype-Specific Strains.</title>
        <authorList>
            <person name="Cassone B.J."/>
            <person name="Wenger J.A."/>
            <person name="Michel A.P."/>
        </authorList>
    </citation>
    <scope>NUCLEOTIDE SEQUENCE [LARGE SCALE GENOMIC DNA]</scope>
    <source>
        <strain evidence="7 8">BAg</strain>
    </source>
</reference>
<name>A0A0M4HGC7_9GAMM</name>
<evidence type="ECO:0000256" key="5">
    <source>
        <dbReference type="PIRNR" id="PIRNR006223"/>
    </source>
</evidence>
<dbReference type="NCBIfam" id="TIGR03342">
    <property type="entry name" value="dsrC_tusE_dsvC"/>
    <property type="match status" value="1"/>
</dbReference>
<dbReference type="STRING" id="1265350.IX46_02410"/>
<dbReference type="GO" id="GO:0005737">
    <property type="term" value="C:cytoplasm"/>
    <property type="evidence" value="ECO:0007669"/>
    <property type="project" value="UniProtKB-SubCell"/>
</dbReference>
<evidence type="ECO:0000256" key="6">
    <source>
        <dbReference type="PIRSR" id="PIRSR006223-50"/>
    </source>
</evidence>
<accession>A0A0M4HGC7</accession>
<evidence type="ECO:0000256" key="3">
    <source>
        <dbReference type="ARBA" id="ARBA00025277"/>
    </source>
</evidence>
<dbReference type="InterPro" id="IPR042072">
    <property type="entry name" value="DsrC-like_C"/>
</dbReference>
<dbReference type="GO" id="GO:0002143">
    <property type="term" value="P:tRNA wobble position uridine thiolation"/>
    <property type="evidence" value="ECO:0007669"/>
    <property type="project" value="TreeGrafter"/>
</dbReference>
<dbReference type="RefSeq" id="WP_053940392.1">
    <property type="nucleotide sequence ID" value="NZ_CP009253.1"/>
</dbReference>
<gene>
    <name evidence="7" type="ORF">IX46_02410</name>
</gene>
<dbReference type="Gene3D" id="1.10.10.370">
    <property type="entry name" value="DsrC-like protein, C-terminal domain"/>
    <property type="match status" value="1"/>
</dbReference>
<dbReference type="PANTHER" id="PTHR37010">
    <property type="entry name" value="SULFURTRANSFERASE TUSE"/>
    <property type="match status" value="1"/>
</dbReference>
<evidence type="ECO:0000256" key="4">
    <source>
        <dbReference type="ARBA" id="ARBA00025918"/>
    </source>
</evidence>
<dbReference type="InterPro" id="IPR007453">
    <property type="entry name" value="DsrC/TusE"/>
</dbReference>
<dbReference type="InterPro" id="IPR025526">
    <property type="entry name" value="DsrC-like_dom_sf"/>
</dbReference>
<dbReference type="Gene3D" id="3.30.1420.10">
    <property type="match status" value="1"/>
</dbReference>
<keyword evidence="2" id="KW-0963">Cytoplasm</keyword>
<dbReference type="OrthoDB" id="9786347at2"/>
<feature type="active site" description="Cysteine persulfide intermediate" evidence="6">
    <location>
        <position position="114"/>
    </location>
</feature>
<dbReference type="Pfam" id="PF04358">
    <property type="entry name" value="DsrC"/>
    <property type="match status" value="1"/>
</dbReference>
<protein>
    <recommendedName>
        <fullName evidence="5">Sulfurtransferase</fullName>
        <ecNumber evidence="5">2.8.1.-</ecNumber>
    </recommendedName>
</protein>
<evidence type="ECO:0000256" key="1">
    <source>
        <dbReference type="ARBA" id="ARBA00004496"/>
    </source>
</evidence>
<organism evidence="7 8">
    <name type="scientific">Buchnera aphidicola</name>
    <name type="common">Aphis glycines</name>
    <dbReference type="NCBI Taxonomy" id="1265350"/>
    <lineage>
        <taxon>Bacteria</taxon>
        <taxon>Pseudomonadati</taxon>
        <taxon>Pseudomonadota</taxon>
        <taxon>Gammaproteobacteria</taxon>
        <taxon>Enterobacterales</taxon>
        <taxon>Erwiniaceae</taxon>
        <taxon>Buchnera</taxon>
    </lineage>
</organism>
<evidence type="ECO:0000256" key="2">
    <source>
        <dbReference type="ARBA" id="ARBA00022490"/>
    </source>
</evidence>
<dbReference type="EMBL" id="CP009253">
    <property type="protein sequence ID" value="ALD15394.1"/>
    <property type="molecule type" value="Genomic_DNA"/>
</dbReference>
<dbReference type="SUPFAM" id="SSF69721">
    <property type="entry name" value="DsrC, the gamma subunit of dissimilatory sulfite reductase"/>
    <property type="match status" value="1"/>
</dbReference>
<comment type="subunit">
    <text evidence="4">Interacts with the TusBCD complex. Interacts with MnmA.</text>
</comment>
<evidence type="ECO:0000313" key="8">
    <source>
        <dbReference type="Proteomes" id="UP000066321"/>
    </source>
</evidence>
<dbReference type="KEGG" id="baph:IX46_02410"/>
<comment type="subcellular location">
    <subcellularLocation>
        <location evidence="1">Cytoplasm</location>
    </subcellularLocation>
</comment>
<dbReference type="InterPro" id="IPR043163">
    <property type="entry name" value="DsrC-like_N"/>
</dbReference>
<proteinExistence type="inferred from homology"/>